<reference evidence="1" key="1">
    <citation type="submission" date="2015-12" db="EMBL/GenBank/DDBJ databases">
        <title>Gene expression during late stages of embryo sac development: a critical building block for successful pollen-pistil interactions.</title>
        <authorList>
            <person name="Liu Y."/>
            <person name="Joly V."/>
            <person name="Sabar M."/>
            <person name="Matton D.P."/>
        </authorList>
    </citation>
    <scope>NUCLEOTIDE SEQUENCE</scope>
</reference>
<sequence length="92" mass="10417">MKKTTSFFKVNLENKKLKNVFYCAGDKAPGPDGFTMAFFIHCWDVVKVEVIAAIQNFHSQGYFEKSFNATFIALIPKKMGNKIEGLQAHQPD</sequence>
<evidence type="ECO:0000313" key="1">
    <source>
        <dbReference type="EMBL" id="JAP12689.1"/>
    </source>
</evidence>
<name>A0A0V0GX57_SOLCH</name>
<proteinExistence type="predicted"/>
<dbReference type="AlphaFoldDB" id="A0A0V0GX57"/>
<protein>
    <submittedName>
        <fullName evidence="1">Putative ovule protein</fullName>
    </submittedName>
</protein>
<dbReference type="EMBL" id="GEDG01029211">
    <property type="protein sequence ID" value="JAP12689.1"/>
    <property type="molecule type" value="Transcribed_RNA"/>
</dbReference>
<accession>A0A0V0GX57</accession>
<organism evidence="1">
    <name type="scientific">Solanum chacoense</name>
    <name type="common">Chaco potato</name>
    <dbReference type="NCBI Taxonomy" id="4108"/>
    <lineage>
        <taxon>Eukaryota</taxon>
        <taxon>Viridiplantae</taxon>
        <taxon>Streptophyta</taxon>
        <taxon>Embryophyta</taxon>
        <taxon>Tracheophyta</taxon>
        <taxon>Spermatophyta</taxon>
        <taxon>Magnoliopsida</taxon>
        <taxon>eudicotyledons</taxon>
        <taxon>Gunneridae</taxon>
        <taxon>Pentapetalae</taxon>
        <taxon>asterids</taxon>
        <taxon>lamiids</taxon>
        <taxon>Solanales</taxon>
        <taxon>Solanaceae</taxon>
        <taxon>Solanoideae</taxon>
        <taxon>Solaneae</taxon>
        <taxon>Solanum</taxon>
    </lineage>
</organism>